<accession>A0AB39LY75</accession>
<dbReference type="RefSeq" id="WP_369186304.1">
    <property type="nucleotide sequence ID" value="NZ_CP163431.1"/>
</dbReference>
<dbReference type="Pfam" id="PF02467">
    <property type="entry name" value="Whib"/>
    <property type="match status" value="1"/>
</dbReference>
<evidence type="ECO:0000259" key="1">
    <source>
        <dbReference type="PROSITE" id="PS51674"/>
    </source>
</evidence>
<dbReference type="AlphaFoldDB" id="A0AB39LY75"/>
<evidence type="ECO:0000313" key="2">
    <source>
        <dbReference type="EMBL" id="XDP99041.1"/>
    </source>
</evidence>
<dbReference type="InterPro" id="IPR034768">
    <property type="entry name" value="4FE4S_WBL"/>
</dbReference>
<reference evidence="2" key="1">
    <citation type="submission" date="2024-07" db="EMBL/GenBank/DDBJ databases">
        <authorList>
            <person name="Yu S.T."/>
        </authorList>
    </citation>
    <scope>NUCLEOTIDE SEQUENCE</scope>
    <source>
        <strain evidence="2">R08</strain>
    </source>
</reference>
<sequence>MSTDSCPPPRPYDEPAGWQSAAACAGLPPRAVFSKKVKEAAPVLRACARCPVRRNCERIVAPADNWFDGVCGGRLYRSGRPVEIPAHLLPIMSAAPAPAPRGGSLA</sequence>
<dbReference type="EMBL" id="CP163431">
    <property type="protein sequence ID" value="XDP99041.1"/>
    <property type="molecule type" value="Genomic_DNA"/>
</dbReference>
<name>A0AB39LY75_9ACTN</name>
<proteinExistence type="predicted"/>
<gene>
    <name evidence="2" type="ORF">AB5J58_02020</name>
</gene>
<dbReference type="PROSITE" id="PS51674">
    <property type="entry name" value="4FE4S_WBL"/>
    <property type="match status" value="1"/>
</dbReference>
<feature type="domain" description="4Fe-4S Wbl-type" evidence="1">
    <location>
        <begin position="23"/>
        <end position="81"/>
    </location>
</feature>
<organism evidence="2">
    <name type="scientific">Streptomyces sp. R08</name>
    <dbReference type="NCBI Taxonomy" id="3238624"/>
    <lineage>
        <taxon>Bacteria</taxon>
        <taxon>Bacillati</taxon>
        <taxon>Actinomycetota</taxon>
        <taxon>Actinomycetes</taxon>
        <taxon>Kitasatosporales</taxon>
        <taxon>Streptomycetaceae</taxon>
        <taxon>Streptomyces</taxon>
    </lineage>
</organism>
<protein>
    <submittedName>
        <fullName evidence="2">WhiB family transcriptional regulator</fullName>
    </submittedName>
</protein>